<proteinExistence type="predicted"/>
<comment type="caution">
    <text evidence="2">The sequence shown here is derived from an EMBL/GenBank/DDBJ whole genome shotgun (WGS) entry which is preliminary data.</text>
</comment>
<organism evidence="2 3">
    <name type="scientific">Micromonospora pisi</name>
    <dbReference type="NCBI Taxonomy" id="589240"/>
    <lineage>
        <taxon>Bacteria</taxon>
        <taxon>Bacillati</taxon>
        <taxon>Actinomycetota</taxon>
        <taxon>Actinomycetes</taxon>
        <taxon>Micromonosporales</taxon>
        <taxon>Micromonosporaceae</taxon>
        <taxon>Micromonospora</taxon>
    </lineage>
</organism>
<dbReference type="RefSeq" id="WP_121154493.1">
    <property type="nucleotide sequence ID" value="NZ_RBKT01000001.1"/>
</dbReference>
<accession>A0A495JDM0</accession>
<feature type="transmembrane region" description="Helical" evidence="1">
    <location>
        <begin position="121"/>
        <end position="139"/>
    </location>
</feature>
<dbReference type="AlphaFoldDB" id="A0A495JDM0"/>
<gene>
    <name evidence="2" type="ORF">BDK92_0694</name>
</gene>
<feature type="transmembrane region" description="Helical" evidence="1">
    <location>
        <begin position="245"/>
        <end position="264"/>
    </location>
</feature>
<keyword evidence="1" id="KW-0812">Transmembrane</keyword>
<dbReference type="EMBL" id="RBKT01000001">
    <property type="protein sequence ID" value="RKR86464.1"/>
    <property type="molecule type" value="Genomic_DNA"/>
</dbReference>
<keyword evidence="1" id="KW-1133">Transmembrane helix</keyword>
<feature type="transmembrane region" description="Helical" evidence="1">
    <location>
        <begin position="90"/>
        <end position="109"/>
    </location>
</feature>
<feature type="transmembrane region" description="Helical" evidence="1">
    <location>
        <begin position="194"/>
        <end position="225"/>
    </location>
</feature>
<evidence type="ECO:0000256" key="1">
    <source>
        <dbReference type="SAM" id="Phobius"/>
    </source>
</evidence>
<keyword evidence="1" id="KW-0472">Membrane</keyword>
<keyword evidence="3" id="KW-1185">Reference proteome</keyword>
<sequence length="271" mass="27932">MTAGHAPPGLLARYATGDDLPVDAVWALEVHLEGCAGCRHRLGEAVRAQSPAVAAVVDTVFASVAPAVRAEPSPRRRRWPALLRWAAPSAPAWLAMTVAALLAAMLLDLAAARVGQTRPSLLLLIAPVVPMLGVAASWTRSLDPAYELVACTPRAGLGLALRRTLAALLVVMPPLAAAGAVVGAAPVRWLLPSLVFVVGALALGAFIGVGRAAAAVTVGWLGAVVAPSLVRSRMPVALDPRSTPVWAACAVLAVGAVLLWRGAFQRDASHR</sequence>
<reference evidence="2 3" key="1">
    <citation type="submission" date="2018-10" db="EMBL/GenBank/DDBJ databases">
        <title>Sequencing the genomes of 1000 actinobacteria strains.</title>
        <authorList>
            <person name="Klenk H.-P."/>
        </authorList>
    </citation>
    <scope>NUCLEOTIDE SEQUENCE [LARGE SCALE GENOMIC DNA]</scope>
    <source>
        <strain evidence="2 3">DSM 45175</strain>
    </source>
</reference>
<feature type="transmembrane region" description="Helical" evidence="1">
    <location>
        <begin position="165"/>
        <end position="187"/>
    </location>
</feature>
<name>A0A495JDM0_9ACTN</name>
<evidence type="ECO:0000313" key="2">
    <source>
        <dbReference type="EMBL" id="RKR86464.1"/>
    </source>
</evidence>
<protein>
    <submittedName>
        <fullName evidence="2">Uncharacterized protein</fullName>
    </submittedName>
</protein>
<dbReference type="OrthoDB" id="3424744at2"/>
<dbReference type="Proteomes" id="UP000277671">
    <property type="component" value="Unassembled WGS sequence"/>
</dbReference>
<evidence type="ECO:0000313" key="3">
    <source>
        <dbReference type="Proteomes" id="UP000277671"/>
    </source>
</evidence>